<evidence type="ECO:0000313" key="2">
    <source>
        <dbReference type="EMBL" id="MET3758127.1"/>
    </source>
</evidence>
<dbReference type="Proteomes" id="UP001549077">
    <property type="component" value="Unassembled WGS sequence"/>
</dbReference>
<keyword evidence="3" id="KW-1185">Reference proteome</keyword>
<sequence>MRRVLLTLILCAQSASMSVAAGLAVFHTASFGGSRSVSLSLAEGAVSRDPTFDFDVVITLSEFDGGGAVLYRDGGRHKASVRCVSPATVRINSTDYPIDVSARPGTDWKHDLWSALCNAPVS</sequence>
<keyword evidence="1" id="KW-0732">Signal</keyword>
<organism evidence="2 3">
    <name type="scientific">Rhizobium binae</name>
    <dbReference type="NCBI Taxonomy" id="1138190"/>
    <lineage>
        <taxon>Bacteria</taxon>
        <taxon>Pseudomonadati</taxon>
        <taxon>Pseudomonadota</taxon>
        <taxon>Alphaproteobacteria</taxon>
        <taxon>Hyphomicrobiales</taxon>
        <taxon>Rhizobiaceae</taxon>
        <taxon>Rhizobium/Agrobacterium group</taxon>
        <taxon>Rhizobium</taxon>
    </lineage>
</organism>
<dbReference type="EMBL" id="JBEPMY010000024">
    <property type="protein sequence ID" value="MET3758127.1"/>
    <property type="molecule type" value="Genomic_DNA"/>
</dbReference>
<comment type="caution">
    <text evidence="2">The sequence shown here is derived from an EMBL/GenBank/DDBJ whole genome shotgun (WGS) entry which is preliminary data.</text>
</comment>
<proteinExistence type="predicted"/>
<name>A0ABV2MSB0_9HYPH</name>
<accession>A0ABV2MSB0</accession>
<feature type="chain" id="PRO_5046436113" evidence="1">
    <location>
        <begin position="21"/>
        <end position="122"/>
    </location>
</feature>
<dbReference type="GeneID" id="91152135"/>
<feature type="signal peptide" evidence="1">
    <location>
        <begin position="1"/>
        <end position="20"/>
    </location>
</feature>
<reference evidence="2 3" key="1">
    <citation type="submission" date="2024-06" db="EMBL/GenBank/DDBJ databases">
        <title>Genomic Encyclopedia of Type Strains, Phase IV (KMG-IV): sequencing the most valuable type-strain genomes for metagenomic binning, comparative biology and taxonomic classification.</title>
        <authorList>
            <person name="Goeker M."/>
        </authorList>
    </citation>
    <scope>NUCLEOTIDE SEQUENCE [LARGE SCALE GENOMIC DNA]</scope>
    <source>
        <strain evidence="2 3">DSM 29288</strain>
    </source>
</reference>
<gene>
    <name evidence="2" type="ORF">ABID08_005509</name>
</gene>
<dbReference type="RefSeq" id="WP_168300448.1">
    <property type="nucleotide sequence ID" value="NZ_CP071607.1"/>
</dbReference>
<evidence type="ECO:0000313" key="3">
    <source>
        <dbReference type="Proteomes" id="UP001549077"/>
    </source>
</evidence>
<protein>
    <submittedName>
        <fullName evidence="2">Uncharacterized protein</fullName>
    </submittedName>
</protein>
<evidence type="ECO:0000256" key="1">
    <source>
        <dbReference type="SAM" id="SignalP"/>
    </source>
</evidence>